<gene>
    <name evidence="1" type="ORF">Patl1_16948</name>
</gene>
<proteinExistence type="predicted"/>
<accession>A0ACC1B7F5</accession>
<evidence type="ECO:0000313" key="1">
    <source>
        <dbReference type="EMBL" id="KAJ0094801.1"/>
    </source>
</evidence>
<dbReference type="EMBL" id="CM047902">
    <property type="protein sequence ID" value="KAJ0094801.1"/>
    <property type="molecule type" value="Genomic_DNA"/>
</dbReference>
<name>A0ACC1B7F5_9ROSI</name>
<reference evidence="2" key="1">
    <citation type="journal article" date="2023" name="G3 (Bethesda)">
        <title>Genome assembly and association tests identify interacting loci associated with vigor, precocity, and sex in interspecific pistachio rootstocks.</title>
        <authorList>
            <person name="Palmer W."/>
            <person name="Jacygrad E."/>
            <person name="Sagayaradj S."/>
            <person name="Cavanaugh K."/>
            <person name="Han R."/>
            <person name="Bertier L."/>
            <person name="Beede B."/>
            <person name="Kafkas S."/>
            <person name="Golino D."/>
            <person name="Preece J."/>
            <person name="Michelmore R."/>
        </authorList>
    </citation>
    <scope>NUCLEOTIDE SEQUENCE [LARGE SCALE GENOMIC DNA]</scope>
</reference>
<keyword evidence="2" id="KW-1185">Reference proteome</keyword>
<comment type="caution">
    <text evidence="1">The sequence shown here is derived from an EMBL/GenBank/DDBJ whole genome shotgun (WGS) entry which is preliminary data.</text>
</comment>
<dbReference type="Proteomes" id="UP001164250">
    <property type="component" value="Chromosome 6"/>
</dbReference>
<sequence length="116" mass="11913">MSFSKVKAELDTLKSLGVQEAKLLQLPTACQIQNASISNCPKLLGLSPSSPDAAIFTNASTTATPSTTTGTSSPDKADSTSNGPKHGPYIVGPTLVVAMVVFYLVLATGSDSLVNK</sequence>
<protein>
    <submittedName>
        <fullName evidence="1">Uncharacterized protein</fullName>
    </submittedName>
</protein>
<evidence type="ECO:0000313" key="2">
    <source>
        <dbReference type="Proteomes" id="UP001164250"/>
    </source>
</evidence>
<organism evidence="1 2">
    <name type="scientific">Pistacia atlantica</name>
    <dbReference type="NCBI Taxonomy" id="434234"/>
    <lineage>
        <taxon>Eukaryota</taxon>
        <taxon>Viridiplantae</taxon>
        <taxon>Streptophyta</taxon>
        <taxon>Embryophyta</taxon>
        <taxon>Tracheophyta</taxon>
        <taxon>Spermatophyta</taxon>
        <taxon>Magnoliopsida</taxon>
        <taxon>eudicotyledons</taxon>
        <taxon>Gunneridae</taxon>
        <taxon>Pentapetalae</taxon>
        <taxon>rosids</taxon>
        <taxon>malvids</taxon>
        <taxon>Sapindales</taxon>
        <taxon>Anacardiaceae</taxon>
        <taxon>Pistacia</taxon>
    </lineage>
</organism>